<evidence type="ECO:0000256" key="3">
    <source>
        <dbReference type="ARBA" id="ARBA00022475"/>
    </source>
</evidence>
<dbReference type="PANTHER" id="PTHR43549">
    <property type="entry name" value="MULTIDRUG RESISTANCE PROTEIN YPNP-RELATED"/>
    <property type="match status" value="1"/>
</dbReference>
<dbReference type="GO" id="GO:0015297">
    <property type="term" value="F:antiporter activity"/>
    <property type="evidence" value="ECO:0007669"/>
    <property type="project" value="InterPro"/>
</dbReference>
<sequence>MNASTAQRVHPSGLAHSRIEAMLEAPIAPLLIRMAGPNMLMMLAQSSTGLVETWFLAKLGTDVLAGVAVVVPLLMLMQNMSHGSMGGGIASAVARALGAKHAALLDELARHALAMNIAIGALFSICLLSIGRPLYQELGAHGNALEAATSYGRILFAGLPFMWAMNAFAGVIRGTGNMAVPGAVICGGAVLLVPLSPCLIFGLGPLPQLGVAGGAFALDIYYAVGTLILGAYCVSGRNPARLVPGKLRWGPMRDILTVGAFACINPVLTNTLMAVTGAAVGATAGTAALAGYATATRLEYLLVPLAFGLGAPIVALVGANLGAGQHQRALRIAFVGGLLGFAVTECIGICAALWPRAWLGLFGTSEPMLQTGATCLRILGPFYGFFGLGLSLYFAAQGAGRLKWPLAASAVRLALYAGVGACALRVTHSLPCFFAFGAAAMLAYGGINLWSVTTGRWLGRMSATSKLRDS</sequence>
<dbReference type="GO" id="GO:0042910">
    <property type="term" value="F:xenobiotic transmembrane transporter activity"/>
    <property type="evidence" value="ECO:0007669"/>
    <property type="project" value="InterPro"/>
</dbReference>
<keyword evidence="4 7" id="KW-0812">Transmembrane</keyword>
<feature type="transmembrane region" description="Helical" evidence="7">
    <location>
        <begin position="55"/>
        <end position="76"/>
    </location>
</feature>
<dbReference type="KEGG" id="buo:BRPE64_ECDS02910"/>
<evidence type="ECO:0000256" key="7">
    <source>
        <dbReference type="SAM" id="Phobius"/>
    </source>
</evidence>
<feature type="transmembrane region" description="Helical" evidence="7">
    <location>
        <begin position="209"/>
        <end position="234"/>
    </location>
</feature>
<accession>A0A060PJS5</accession>
<keyword evidence="9" id="KW-1185">Reference proteome</keyword>
<feature type="transmembrane region" description="Helical" evidence="7">
    <location>
        <begin position="151"/>
        <end position="172"/>
    </location>
</feature>
<evidence type="ECO:0000256" key="2">
    <source>
        <dbReference type="ARBA" id="ARBA00022448"/>
    </source>
</evidence>
<dbReference type="RefSeq" id="WP_044044234.1">
    <property type="nucleotide sequence ID" value="NC_021295.1"/>
</dbReference>
<protein>
    <submittedName>
        <fullName evidence="8">MATE efflux family protein 2</fullName>
    </submittedName>
</protein>
<evidence type="ECO:0000313" key="9">
    <source>
        <dbReference type="Proteomes" id="UP000013966"/>
    </source>
</evidence>
<keyword evidence="6 7" id="KW-0472">Membrane</keyword>
<geneLocation type="plasmid" evidence="8 9">
    <name>p2</name>
</geneLocation>
<dbReference type="InterPro" id="IPR052031">
    <property type="entry name" value="Membrane_Transporter-Flippase"/>
</dbReference>
<reference evidence="8 9" key="1">
    <citation type="journal article" date="2013" name="Genome Announc.">
        <title>Complete Genome Sequence of Burkholderia sp. Strain RPE64, Bacterial Symbiont of the Bean Bug Riptortus pedestris.</title>
        <authorList>
            <person name="Shibata T.F."/>
            <person name="Maeda T."/>
            <person name="Nikoh N."/>
            <person name="Yamaguchi K."/>
            <person name="Oshima K."/>
            <person name="Hattori M."/>
            <person name="Nishiyama T."/>
            <person name="Hasebe M."/>
            <person name="Fukatsu T."/>
            <person name="Kikuchi Y."/>
            <person name="Shigenobu S."/>
        </authorList>
    </citation>
    <scope>NUCLEOTIDE SEQUENCE [LARGE SCALE GENOMIC DNA]</scope>
    <source>
        <plasmid evidence="8 9">p2</plasmid>
    </source>
</reference>
<evidence type="ECO:0000256" key="1">
    <source>
        <dbReference type="ARBA" id="ARBA00004429"/>
    </source>
</evidence>
<evidence type="ECO:0000256" key="4">
    <source>
        <dbReference type="ARBA" id="ARBA00022692"/>
    </source>
</evidence>
<dbReference type="AlphaFoldDB" id="A0A060PJS5"/>
<dbReference type="InterPro" id="IPR002528">
    <property type="entry name" value="MATE_fam"/>
</dbReference>
<reference evidence="8 9" key="2">
    <citation type="journal article" date="2018" name="Int. J. Syst. Evol. Microbiol.">
        <title>Burkholderia insecticola sp. nov., a gut symbiotic bacterium of the bean bug Riptortus pedestris.</title>
        <authorList>
            <person name="Takeshita K."/>
            <person name="Tamaki H."/>
            <person name="Ohbayashi T."/>
            <person name="Meng X.-Y."/>
            <person name="Sone T."/>
            <person name="Mitani Y."/>
            <person name="Peeters C."/>
            <person name="Kikuchi Y."/>
            <person name="Vandamme P."/>
        </authorList>
    </citation>
    <scope>NUCLEOTIDE SEQUENCE [LARGE SCALE GENOMIC DNA]</scope>
    <source>
        <strain evidence="8">RPE64</strain>
        <plasmid evidence="8 9">p2</plasmid>
    </source>
</reference>
<evidence type="ECO:0000313" key="8">
    <source>
        <dbReference type="EMBL" id="BAO94173.1"/>
    </source>
</evidence>
<keyword evidence="2" id="KW-0813">Transport</keyword>
<gene>
    <name evidence="8" type="ORF">BRPE64_ECDS02910</name>
</gene>
<feature type="transmembrane region" description="Helical" evidence="7">
    <location>
        <begin position="113"/>
        <end position="131"/>
    </location>
</feature>
<dbReference type="Pfam" id="PF01554">
    <property type="entry name" value="MatE"/>
    <property type="match status" value="2"/>
</dbReference>
<dbReference type="PANTHER" id="PTHR43549:SF3">
    <property type="entry name" value="MULTIDRUG RESISTANCE PROTEIN YPNP-RELATED"/>
    <property type="match status" value="1"/>
</dbReference>
<name>A0A060PJS5_9BURK</name>
<keyword evidence="3" id="KW-1003">Cell membrane</keyword>
<keyword evidence="8" id="KW-0614">Plasmid</keyword>
<dbReference type="PIRSF" id="PIRSF006603">
    <property type="entry name" value="DinF"/>
    <property type="match status" value="1"/>
</dbReference>
<comment type="subcellular location">
    <subcellularLocation>
        <location evidence="1">Cell inner membrane</location>
        <topology evidence="1">Multi-pass membrane protein</topology>
    </subcellularLocation>
</comment>
<feature type="transmembrane region" description="Helical" evidence="7">
    <location>
        <begin position="179"/>
        <end position="203"/>
    </location>
</feature>
<dbReference type="EMBL" id="AP013062">
    <property type="protein sequence ID" value="BAO94173.1"/>
    <property type="molecule type" value="Genomic_DNA"/>
</dbReference>
<feature type="transmembrane region" description="Helical" evidence="7">
    <location>
        <begin position="333"/>
        <end position="354"/>
    </location>
</feature>
<dbReference type="InterPro" id="IPR048279">
    <property type="entry name" value="MdtK-like"/>
</dbReference>
<dbReference type="GO" id="GO:0005886">
    <property type="term" value="C:plasma membrane"/>
    <property type="evidence" value="ECO:0007669"/>
    <property type="project" value="UniProtKB-SubCell"/>
</dbReference>
<evidence type="ECO:0000256" key="5">
    <source>
        <dbReference type="ARBA" id="ARBA00022989"/>
    </source>
</evidence>
<organism evidence="8 9">
    <name type="scientific">Caballeronia insecticola</name>
    <dbReference type="NCBI Taxonomy" id="758793"/>
    <lineage>
        <taxon>Bacteria</taxon>
        <taxon>Pseudomonadati</taxon>
        <taxon>Pseudomonadota</taxon>
        <taxon>Betaproteobacteria</taxon>
        <taxon>Burkholderiales</taxon>
        <taxon>Burkholderiaceae</taxon>
        <taxon>Caballeronia</taxon>
    </lineage>
</organism>
<dbReference type="HOGENOM" id="CLU_012893_5_3_4"/>
<feature type="transmembrane region" description="Helical" evidence="7">
    <location>
        <begin position="300"/>
        <end position="321"/>
    </location>
</feature>
<feature type="transmembrane region" description="Helical" evidence="7">
    <location>
        <begin position="433"/>
        <end position="452"/>
    </location>
</feature>
<evidence type="ECO:0000256" key="6">
    <source>
        <dbReference type="ARBA" id="ARBA00023136"/>
    </source>
</evidence>
<proteinExistence type="predicted"/>
<dbReference type="Proteomes" id="UP000013966">
    <property type="component" value="Plasmid p2"/>
</dbReference>
<feature type="transmembrane region" description="Helical" evidence="7">
    <location>
        <begin position="374"/>
        <end position="394"/>
    </location>
</feature>
<keyword evidence="5 7" id="KW-1133">Transmembrane helix</keyword>